<feature type="non-terminal residue" evidence="1">
    <location>
        <position position="35"/>
    </location>
</feature>
<proteinExistence type="predicted"/>
<dbReference type="AlphaFoldDB" id="A0A382E6L8"/>
<name>A0A382E6L8_9ZZZZ</name>
<sequence length="35" mass="3759">VTLADMPECVISGLTISIDRDLCVGFGDCMENVIE</sequence>
<accession>A0A382E6L8</accession>
<gene>
    <name evidence="1" type="ORF">METZ01_LOCUS199134</name>
</gene>
<organism evidence="1">
    <name type="scientific">marine metagenome</name>
    <dbReference type="NCBI Taxonomy" id="408172"/>
    <lineage>
        <taxon>unclassified sequences</taxon>
        <taxon>metagenomes</taxon>
        <taxon>ecological metagenomes</taxon>
    </lineage>
</organism>
<feature type="non-terminal residue" evidence="1">
    <location>
        <position position="1"/>
    </location>
</feature>
<protein>
    <submittedName>
        <fullName evidence="1">Uncharacterized protein</fullName>
    </submittedName>
</protein>
<dbReference type="EMBL" id="UINC01042952">
    <property type="protein sequence ID" value="SVB46280.1"/>
    <property type="molecule type" value="Genomic_DNA"/>
</dbReference>
<reference evidence="1" key="1">
    <citation type="submission" date="2018-05" db="EMBL/GenBank/DDBJ databases">
        <authorList>
            <person name="Lanie J.A."/>
            <person name="Ng W.-L."/>
            <person name="Kazmierczak K.M."/>
            <person name="Andrzejewski T.M."/>
            <person name="Davidsen T.M."/>
            <person name="Wayne K.J."/>
            <person name="Tettelin H."/>
            <person name="Glass J.I."/>
            <person name="Rusch D."/>
            <person name="Podicherti R."/>
            <person name="Tsui H.-C.T."/>
            <person name="Winkler M.E."/>
        </authorList>
    </citation>
    <scope>NUCLEOTIDE SEQUENCE</scope>
</reference>
<evidence type="ECO:0000313" key="1">
    <source>
        <dbReference type="EMBL" id="SVB46280.1"/>
    </source>
</evidence>